<feature type="transmembrane region" description="Helical" evidence="1">
    <location>
        <begin position="30"/>
        <end position="54"/>
    </location>
</feature>
<name>A0A291JMV7_9STAP</name>
<proteinExistence type="predicted"/>
<evidence type="ECO:0000256" key="1">
    <source>
        <dbReference type="SAM" id="Phobius"/>
    </source>
</evidence>
<gene>
    <name evidence="2" type="ORF">NCTC13834_02676</name>
</gene>
<dbReference type="EMBL" id="UHDS01000001">
    <property type="protein sequence ID" value="SUM56268.1"/>
    <property type="molecule type" value="Genomic_DNA"/>
</dbReference>
<evidence type="ECO:0000313" key="2">
    <source>
        <dbReference type="EMBL" id="SUM56268.1"/>
    </source>
</evidence>
<reference evidence="2 3" key="1">
    <citation type="submission" date="2018-06" db="EMBL/GenBank/DDBJ databases">
        <authorList>
            <consortium name="Pathogen Informatics"/>
            <person name="Doyle S."/>
        </authorList>
    </citation>
    <scope>NUCLEOTIDE SEQUENCE [LARGE SCALE GENOMIC DNA]</scope>
    <source>
        <strain evidence="2 3">NCTC13834</strain>
    </source>
</reference>
<keyword evidence="1" id="KW-1133">Transmembrane helix</keyword>
<organism evidence="2 3">
    <name type="scientific">Staphylococcus nepalensis</name>
    <dbReference type="NCBI Taxonomy" id="214473"/>
    <lineage>
        <taxon>Bacteria</taxon>
        <taxon>Bacillati</taxon>
        <taxon>Bacillota</taxon>
        <taxon>Bacilli</taxon>
        <taxon>Bacillales</taxon>
        <taxon>Staphylococcaceae</taxon>
        <taxon>Staphylococcus</taxon>
    </lineage>
</organism>
<evidence type="ECO:0000313" key="3">
    <source>
        <dbReference type="Proteomes" id="UP000254412"/>
    </source>
</evidence>
<sequence length="60" mass="7098">MFEAKKNTIKSMLILVWCFIYTATDMYNKMNLFILIIIAIVCGLAIHYIVDFIFNQIDQF</sequence>
<dbReference type="KEGG" id="snl:BJD96_13355"/>
<dbReference type="RefSeq" id="WP_096811091.1">
    <property type="nucleotide sequence ID" value="NZ_BMCF01000003.1"/>
</dbReference>
<accession>A0A291JMV7</accession>
<dbReference type="Proteomes" id="UP000254412">
    <property type="component" value="Unassembled WGS sequence"/>
</dbReference>
<keyword evidence="1" id="KW-0472">Membrane</keyword>
<protein>
    <submittedName>
        <fullName evidence="2">Uncharacterized protein</fullName>
    </submittedName>
</protein>
<keyword evidence="1" id="KW-0812">Transmembrane</keyword>
<dbReference type="AlphaFoldDB" id="A0A291JMV7"/>